<accession>A0A517WGR2</accession>
<gene>
    <name evidence="1" type="ORF">V6x_41760</name>
</gene>
<evidence type="ECO:0000313" key="1">
    <source>
        <dbReference type="EMBL" id="QDU04448.1"/>
    </source>
</evidence>
<dbReference type="EMBL" id="CP036347">
    <property type="protein sequence ID" value="QDU04448.1"/>
    <property type="molecule type" value="Genomic_DNA"/>
</dbReference>
<reference evidence="1 2" key="1">
    <citation type="submission" date="2019-02" db="EMBL/GenBank/DDBJ databases">
        <title>Deep-cultivation of Planctomycetes and their phenomic and genomic characterization uncovers novel biology.</title>
        <authorList>
            <person name="Wiegand S."/>
            <person name="Jogler M."/>
            <person name="Boedeker C."/>
            <person name="Pinto D."/>
            <person name="Vollmers J."/>
            <person name="Rivas-Marin E."/>
            <person name="Kohn T."/>
            <person name="Peeters S.H."/>
            <person name="Heuer A."/>
            <person name="Rast P."/>
            <person name="Oberbeckmann S."/>
            <person name="Bunk B."/>
            <person name="Jeske O."/>
            <person name="Meyerdierks A."/>
            <person name="Storesund J.E."/>
            <person name="Kallscheuer N."/>
            <person name="Luecker S."/>
            <person name="Lage O.M."/>
            <person name="Pohl T."/>
            <person name="Merkel B.J."/>
            <person name="Hornburger P."/>
            <person name="Mueller R.-W."/>
            <person name="Bruemmer F."/>
            <person name="Labrenz M."/>
            <person name="Spormann A.M."/>
            <person name="Op den Camp H."/>
            <person name="Overmann J."/>
            <person name="Amann R."/>
            <person name="Jetten M.S.M."/>
            <person name="Mascher T."/>
            <person name="Medema M.H."/>
            <person name="Devos D.P."/>
            <person name="Kaster A.-K."/>
            <person name="Ovreas L."/>
            <person name="Rohde M."/>
            <person name="Galperin M.Y."/>
            <person name="Jogler C."/>
        </authorList>
    </citation>
    <scope>NUCLEOTIDE SEQUENCE [LARGE SCALE GENOMIC DNA]</scope>
    <source>
        <strain evidence="1 2">V6</strain>
    </source>
</reference>
<sequence>MSGPAGKTNKKNTPVFRLGQFTSPVKLGTDLLNQQLWCWGRDVECESVNLLLKYGFERIEKPAKSKAASIYQIEVSETARVILRGFGIYYGDDRWGGLFLQRYGFRPRYSSLSTMKKPAWRVEDLPKLSLPGPDTFKESRLLLRDLIEWVYSYERWVLDVQGVEYRRSTVNLWKNGKRKIICAEEMATTWAALGMFFCNGDEEHSADCWSQFGMLTK</sequence>
<proteinExistence type="predicted"/>
<protein>
    <submittedName>
        <fullName evidence="1">Uncharacterized protein</fullName>
    </submittedName>
</protein>
<organism evidence="1 2">
    <name type="scientific">Gimesia chilikensis</name>
    <dbReference type="NCBI Taxonomy" id="2605989"/>
    <lineage>
        <taxon>Bacteria</taxon>
        <taxon>Pseudomonadati</taxon>
        <taxon>Planctomycetota</taxon>
        <taxon>Planctomycetia</taxon>
        <taxon>Planctomycetales</taxon>
        <taxon>Planctomycetaceae</taxon>
        <taxon>Gimesia</taxon>
    </lineage>
</organism>
<name>A0A517WGR2_9PLAN</name>
<dbReference type="Proteomes" id="UP000320722">
    <property type="component" value="Chromosome"/>
</dbReference>
<dbReference type="AlphaFoldDB" id="A0A517WGR2"/>
<evidence type="ECO:0000313" key="2">
    <source>
        <dbReference type="Proteomes" id="UP000320722"/>
    </source>
</evidence>